<accession>A0ABU6C9E1</accession>
<organism evidence="1 2">
    <name type="scientific">Streptomyces kunmingensis</name>
    <dbReference type="NCBI Taxonomy" id="68225"/>
    <lineage>
        <taxon>Bacteria</taxon>
        <taxon>Bacillati</taxon>
        <taxon>Actinomycetota</taxon>
        <taxon>Actinomycetes</taxon>
        <taxon>Kitasatosporales</taxon>
        <taxon>Streptomycetaceae</taxon>
        <taxon>Streptomyces</taxon>
    </lineage>
</organism>
<dbReference type="EMBL" id="JAOZYB010000084">
    <property type="protein sequence ID" value="MEB3961243.1"/>
    <property type="molecule type" value="Genomic_DNA"/>
</dbReference>
<dbReference type="Proteomes" id="UP001352223">
    <property type="component" value="Unassembled WGS sequence"/>
</dbReference>
<reference evidence="1 2" key="1">
    <citation type="submission" date="2022-10" db="EMBL/GenBank/DDBJ databases">
        <authorList>
            <person name="Xie J."/>
            <person name="Shen N."/>
        </authorList>
    </citation>
    <scope>NUCLEOTIDE SEQUENCE [LARGE SCALE GENOMIC DNA]</scope>
    <source>
        <strain evidence="1 2">DSM 41681</strain>
    </source>
</reference>
<keyword evidence="2" id="KW-1185">Reference proteome</keyword>
<sequence length="300" mass="30589">MPTPPVKTPPTAAGLDLQRTRRAVRLGRAGVWACLLAGPAALALALSQPTAAVVTRSAPTSVRPSAAAAPADPSGYVVEFVDAWLKADADTPDSAHAVRAQQLAPDVALPEQADGAKAPQKVIAVRSVHRTGEAWSVTVAAQYADDVRYFAVPVAASRSGDAVTVTGTPALVAAPPMAKTPPSAYTVEVPKGPLSEALGGFLTAYLSSSGAVDRYLAPKTSLTAIVPPAATQVDVQVVSAREEAAAAEQVPADGTRVRVQASALAYTPSGTWPLSYELTLAARGGRWEIAALTSGGGEAK</sequence>
<protein>
    <submittedName>
        <fullName evidence="1">Conjugal transfer protein</fullName>
    </submittedName>
</protein>
<dbReference type="Pfam" id="PF12642">
    <property type="entry name" value="TpcC"/>
    <property type="match status" value="1"/>
</dbReference>
<evidence type="ECO:0000313" key="2">
    <source>
        <dbReference type="Proteomes" id="UP001352223"/>
    </source>
</evidence>
<gene>
    <name evidence="1" type="ORF">OKJ48_13440</name>
</gene>
<name>A0ABU6C9E1_9ACTN</name>
<evidence type="ECO:0000313" key="1">
    <source>
        <dbReference type="EMBL" id="MEB3961243.1"/>
    </source>
</evidence>
<comment type="caution">
    <text evidence="1">The sequence shown here is derived from an EMBL/GenBank/DDBJ whole genome shotgun (WGS) entry which is preliminary data.</text>
</comment>
<proteinExistence type="predicted"/>
<dbReference type="RefSeq" id="WP_324768487.1">
    <property type="nucleotide sequence ID" value="NZ_BAAATS010000073.1"/>
</dbReference>
<dbReference type="InterPro" id="IPR024735">
    <property type="entry name" value="TcpC"/>
</dbReference>